<comment type="caution">
    <text evidence="1">The sequence shown here is derived from an EMBL/GenBank/DDBJ whole genome shotgun (WGS) entry which is preliminary data.</text>
</comment>
<reference evidence="1 2" key="1">
    <citation type="submission" date="2019-09" db="EMBL/GenBank/DDBJ databases">
        <authorList>
            <person name="Depoorter E."/>
        </authorList>
    </citation>
    <scope>NUCLEOTIDE SEQUENCE [LARGE SCALE GENOMIC DNA]</scope>
    <source>
        <strain evidence="1 2">R-17378</strain>
    </source>
</reference>
<gene>
    <name evidence="1" type="ORF">BLA17378_04498</name>
</gene>
<evidence type="ECO:0000313" key="2">
    <source>
        <dbReference type="Proteomes" id="UP000494120"/>
    </source>
</evidence>
<dbReference type="EMBL" id="CABVQG010000016">
    <property type="protein sequence ID" value="VWC89903.1"/>
    <property type="molecule type" value="Genomic_DNA"/>
</dbReference>
<protein>
    <submittedName>
        <fullName evidence="1">Uncharacterized protein</fullName>
    </submittedName>
</protein>
<evidence type="ECO:0000313" key="1">
    <source>
        <dbReference type="EMBL" id="VWC89903.1"/>
    </source>
</evidence>
<dbReference type="Proteomes" id="UP000494120">
    <property type="component" value="Unassembled WGS sequence"/>
</dbReference>
<name>A0ABY6XVQ8_9BURK</name>
<organism evidence="1 2">
    <name type="scientific">Burkholderia aenigmatica</name>
    <dbReference type="NCBI Taxonomy" id="2015348"/>
    <lineage>
        <taxon>Bacteria</taxon>
        <taxon>Pseudomonadati</taxon>
        <taxon>Pseudomonadota</taxon>
        <taxon>Betaproteobacteria</taxon>
        <taxon>Burkholderiales</taxon>
        <taxon>Burkholderiaceae</taxon>
        <taxon>Burkholderia</taxon>
        <taxon>Burkholderia cepacia complex</taxon>
    </lineage>
</organism>
<proteinExistence type="predicted"/>
<accession>A0ABY6XVQ8</accession>
<keyword evidence="2" id="KW-1185">Reference proteome</keyword>
<dbReference type="RefSeq" id="WP_174958550.1">
    <property type="nucleotide sequence ID" value="NZ_CABVQG010000016.1"/>
</dbReference>
<sequence>MTKLSVFSSQVGDVQLQFDTSGNQLSSQAVQGGSAVTPGFVRTGGNASVQISAAGQGNGADTTDDVLFTYALPASALDAAGRQVTIQAAGKFAANGNNKRVKIWWGTTTQTVGAAVAGGTLIADSGVVTTNAGGWNASVQVSKYGASGSNTQLATNAEVVTGATHLGTAAPVALTATESGVINITVTGSSSTTGAANDVLGQLFDIAFNN</sequence>